<dbReference type="eggNOG" id="KOG1235">
    <property type="taxonomic scope" value="Eukaryota"/>
</dbReference>
<dbReference type="Pfam" id="PF03109">
    <property type="entry name" value="ABC1"/>
    <property type="match status" value="1"/>
</dbReference>
<dbReference type="Proteomes" id="UP000000759">
    <property type="component" value="Chromosome 4"/>
</dbReference>
<dbReference type="PROSITE" id="PS50011">
    <property type="entry name" value="PROTEIN_KINASE_DOM"/>
    <property type="match status" value="1"/>
</dbReference>
<dbReference type="HOGENOM" id="CLU_006533_0_3_1"/>
<dbReference type="GO" id="GO:0005524">
    <property type="term" value="F:ATP binding"/>
    <property type="evidence" value="ECO:0007669"/>
    <property type="project" value="InterPro"/>
</dbReference>
<dbReference type="KEGG" id="pti:PHATRDRAFT_10723"/>
<dbReference type="GO" id="GO:0004672">
    <property type="term" value="F:protein kinase activity"/>
    <property type="evidence" value="ECO:0007669"/>
    <property type="project" value="InterPro"/>
</dbReference>
<dbReference type="RefSeq" id="XP_002178562.1">
    <property type="nucleotide sequence ID" value="XM_002178526.1"/>
</dbReference>
<dbReference type="InterPro" id="IPR011009">
    <property type="entry name" value="Kinase-like_dom_sf"/>
</dbReference>
<gene>
    <name evidence="3" type="ORF">PHATRDRAFT_10723</name>
</gene>
<evidence type="ECO:0000313" key="3">
    <source>
        <dbReference type="EMBL" id="EEC50227.1"/>
    </source>
</evidence>
<evidence type="ECO:0000259" key="2">
    <source>
        <dbReference type="PROSITE" id="PS50011"/>
    </source>
</evidence>
<proteinExistence type="inferred from homology"/>
<sequence length="400" mass="44948">QQKHSYLLREALTNLGPAFVKGGQQLSIRPDLVPPAVLKELQKLCDAVRPIPDDIAMQLIRKELDQDDLEVLFQDLKLVASASLGQVYKAKLRSNGHYVAIKVQRPDMQRNFSLDLCLLRKVGVVVDVFTSTFTNQPPFHKALYESFSRGSYMELDYENEAANQTKFQHELAIRKCPVVVPDVYKEYSSQRVLTSQWIEGVKLADSPKERIRELIPIGVELFLTQLLDIGAFHADPHPGNLLVTKDGRLCLLDFGLCAEVDAKSRNAMTKAIVHLLLKDFDSLVSEDAKEMGFLPQDFDTSELKPLLTKILTVGLIDSGSDLRKRKRKLLEISNELNEVFFQYPFSVPPFFALVTRGLGLLEGIALSGDPEFDIFRASAPYARRRAVALLGSHSLVQRKA</sequence>
<dbReference type="EMBL" id="CM000607">
    <property type="protein sequence ID" value="EEC50227.1"/>
    <property type="molecule type" value="Genomic_DNA"/>
</dbReference>
<dbReference type="InParanoid" id="B7FUA7"/>
<name>B7FUA7_PHATC</name>
<protein>
    <recommendedName>
        <fullName evidence="2">Protein kinase domain-containing protein</fullName>
    </recommendedName>
</protein>
<dbReference type="SMR" id="B7FUA7"/>
<dbReference type="OrthoDB" id="427480at2759"/>
<reference evidence="4" key="2">
    <citation type="submission" date="2008-08" db="EMBL/GenBank/DDBJ databases">
        <authorList>
            <consortium name="Diatom Consortium"/>
            <person name="Grigoriev I."/>
            <person name="Grimwood J."/>
            <person name="Kuo A."/>
            <person name="Otillar R.P."/>
            <person name="Salamov A."/>
            <person name="Detter J.C."/>
            <person name="Lindquist E."/>
            <person name="Shapiro H."/>
            <person name="Lucas S."/>
            <person name="Glavina del Rio T."/>
            <person name="Pitluck S."/>
            <person name="Rokhsar D."/>
            <person name="Bowler C."/>
        </authorList>
    </citation>
    <scope>GENOME REANNOTATION</scope>
    <source>
        <strain evidence="4">CCAP 1055/1</strain>
    </source>
</reference>
<feature type="non-terminal residue" evidence="3">
    <location>
        <position position="1"/>
    </location>
</feature>
<dbReference type="SUPFAM" id="SSF56112">
    <property type="entry name" value="Protein kinase-like (PK-like)"/>
    <property type="match status" value="1"/>
</dbReference>
<dbReference type="PANTHER" id="PTHR10566">
    <property type="entry name" value="CHAPERONE-ACTIVITY OF BC1 COMPLEX CABC1 -RELATED"/>
    <property type="match status" value="1"/>
</dbReference>
<organism evidence="3 4">
    <name type="scientific">Phaeodactylum tricornutum (strain CCAP 1055/1)</name>
    <dbReference type="NCBI Taxonomy" id="556484"/>
    <lineage>
        <taxon>Eukaryota</taxon>
        <taxon>Sar</taxon>
        <taxon>Stramenopiles</taxon>
        <taxon>Ochrophyta</taxon>
        <taxon>Bacillariophyta</taxon>
        <taxon>Bacillariophyceae</taxon>
        <taxon>Bacillariophycidae</taxon>
        <taxon>Naviculales</taxon>
        <taxon>Phaeodactylaceae</taxon>
        <taxon>Phaeodactylum</taxon>
    </lineage>
</organism>
<feature type="domain" description="Protein kinase" evidence="2">
    <location>
        <begin position="73"/>
        <end position="400"/>
    </location>
</feature>
<dbReference type="CDD" id="cd05121">
    <property type="entry name" value="ABC1_ADCK3-like"/>
    <property type="match status" value="1"/>
</dbReference>
<dbReference type="InterPro" id="IPR000719">
    <property type="entry name" value="Prot_kinase_dom"/>
</dbReference>
<comment type="similarity">
    <text evidence="1">Belongs to the protein kinase superfamily. ADCK protein kinase family.</text>
</comment>
<reference evidence="3 4" key="1">
    <citation type="journal article" date="2008" name="Nature">
        <title>The Phaeodactylum genome reveals the evolutionary history of diatom genomes.</title>
        <authorList>
            <person name="Bowler C."/>
            <person name="Allen A.E."/>
            <person name="Badger J.H."/>
            <person name="Grimwood J."/>
            <person name="Jabbari K."/>
            <person name="Kuo A."/>
            <person name="Maheswari U."/>
            <person name="Martens C."/>
            <person name="Maumus F."/>
            <person name="Otillar R.P."/>
            <person name="Rayko E."/>
            <person name="Salamov A."/>
            <person name="Vandepoele K."/>
            <person name="Beszteri B."/>
            <person name="Gruber A."/>
            <person name="Heijde M."/>
            <person name="Katinka M."/>
            <person name="Mock T."/>
            <person name="Valentin K."/>
            <person name="Verret F."/>
            <person name="Berges J.A."/>
            <person name="Brownlee C."/>
            <person name="Cadoret J.P."/>
            <person name="Chiovitti A."/>
            <person name="Choi C.J."/>
            <person name="Coesel S."/>
            <person name="De Martino A."/>
            <person name="Detter J.C."/>
            <person name="Durkin C."/>
            <person name="Falciatore A."/>
            <person name="Fournet J."/>
            <person name="Haruta M."/>
            <person name="Huysman M.J."/>
            <person name="Jenkins B.D."/>
            <person name="Jiroutova K."/>
            <person name="Jorgensen R.E."/>
            <person name="Joubert Y."/>
            <person name="Kaplan A."/>
            <person name="Kroger N."/>
            <person name="Kroth P.G."/>
            <person name="La Roche J."/>
            <person name="Lindquist E."/>
            <person name="Lommer M."/>
            <person name="Martin-Jezequel V."/>
            <person name="Lopez P.J."/>
            <person name="Lucas S."/>
            <person name="Mangogna M."/>
            <person name="McGinnis K."/>
            <person name="Medlin L.K."/>
            <person name="Montsant A."/>
            <person name="Oudot-Le Secq M.P."/>
            <person name="Napoli C."/>
            <person name="Obornik M."/>
            <person name="Parker M.S."/>
            <person name="Petit J.L."/>
            <person name="Porcel B.M."/>
            <person name="Poulsen N."/>
            <person name="Robison M."/>
            <person name="Rychlewski L."/>
            <person name="Rynearson T.A."/>
            <person name="Schmutz J."/>
            <person name="Shapiro H."/>
            <person name="Siaut M."/>
            <person name="Stanley M."/>
            <person name="Sussman M.R."/>
            <person name="Taylor A.R."/>
            <person name="Vardi A."/>
            <person name="von Dassow P."/>
            <person name="Vyverman W."/>
            <person name="Willis A."/>
            <person name="Wyrwicz L.S."/>
            <person name="Rokhsar D.S."/>
            <person name="Weissenbach J."/>
            <person name="Armbrust E.V."/>
            <person name="Green B.R."/>
            <person name="Van de Peer Y."/>
            <person name="Grigoriev I.V."/>
        </authorList>
    </citation>
    <scope>NUCLEOTIDE SEQUENCE [LARGE SCALE GENOMIC DNA]</scope>
    <source>
        <strain evidence="3 4">CCAP 1055/1</strain>
    </source>
</reference>
<dbReference type="PANTHER" id="PTHR10566:SF117">
    <property type="entry name" value="UNUSUAL PROTEIN KINASE-RELATED"/>
    <property type="match status" value="1"/>
</dbReference>
<dbReference type="Gene3D" id="1.10.510.10">
    <property type="entry name" value="Transferase(Phosphotransferase) domain 1"/>
    <property type="match status" value="1"/>
</dbReference>
<dbReference type="PaxDb" id="2850-Phatr10723"/>
<keyword evidence="4" id="KW-1185">Reference proteome</keyword>
<dbReference type="InterPro" id="IPR050154">
    <property type="entry name" value="UbiB_kinase"/>
</dbReference>
<evidence type="ECO:0000313" key="4">
    <source>
        <dbReference type="Proteomes" id="UP000000759"/>
    </source>
</evidence>
<dbReference type="AlphaFoldDB" id="B7FUA7"/>
<evidence type="ECO:0000256" key="1">
    <source>
        <dbReference type="ARBA" id="ARBA00009670"/>
    </source>
</evidence>
<dbReference type="InterPro" id="IPR004147">
    <property type="entry name" value="ABC1_dom"/>
</dbReference>
<accession>B7FUA7</accession>
<dbReference type="GeneID" id="7197717"/>
<dbReference type="Gene3D" id="3.30.200.20">
    <property type="entry name" value="Phosphorylase Kinase, domain 1"/>
    <property type="match status" value="1"/>
</dbReference>